<evidence type="ECO:0000313" key="2">
    <source>
        <dbReference type="EMBL" id="SEO76466.1"/>
    </source>
</evidence>
<accession>A0A1H8SD86</accession>
<evidence type="ECO:0000313" key="3">
    <source>
        <dbReference type="Proteomes" id="UP000182975"/>
    </source>
</evidence>
<dbReference type="Pfam" id="PF01661">
    <property type="entry name" value="Macro"/>
    <property type="match status" value="1"/>
</dbReference>
<sequence length="235" mass="25859">MNLPTIYLLDQEPGMVSVWALAFEGIPVVHVVQDDFAGFMDVHPQVDCIVAPGNSYGLMDAGYDAAIISYFGEGLKHAVQRKILDDWFGEQPVGTSMSIEHAGITLVHTPVMRVPSVVRDSMVVYHAARSALIEAMRRGVKAVVLPAFGAGCGKVPHDVVARLMAQAYRQLADPPAELSWHYAHSLDLPDSLQHALREVQSIPLVDRSDFDYSDLDGLKRERLISRGYATEGDFE</sequence>
<proteinExistence type="predicted"/>
<dbReference type="PROSITE" id="PS51154">
    <property type="entry name" value="MACRO"/>
    <property type="match status" value="1"/>
</dbReference>
<evidence type="ECO:0000259" key="1">
    <source>
        <dbReference type="PROSITE" id="PS51154"/>
    </source>
</evidence>
<dbReference type="EMBL" id="FOEC01000006">
    <property type="protein sequence ID" value="SEO76466.1"/>
    <property type="molecule type" value="Genomic_DNA"/>
</dbReference>
<dbReference type="RefSeq" id="WP_066662806.1">
    <property type="nucleotide sequence ID" value="NZ_CP011402.1"/>
</dbReference>
<dbReference type="InterPro" id="IPR002589">
    <property type="entry name" value="Macro_dom"/>
</dbReference>
<dbReference type="AlphaFoldDB" id="A0A1H8SD86"/>
<dbReference type="SMART" id="SM00506">
    <property type="entry name" value="A1pp"/>
    <property type="match status" value="1"/>
</dbReference>
<feature type="domain" description="Macro" evidence="1">
    <location>
        <begin position="16"/>
        <end position="223"/>
    </location>
</feature>
<name>A0A1H8SD86_9ACTN</name>
<dbReference type="Gene3D" id="3.40.220.10">
    <property type="entry name" value="Leucine Aminopeptidase, subunit E, domain 1"/>
    <property type="match status" value="1"/>
</dbReference>
<reference evidence="3" key="1">
    <citation type="submission" date="2016-10" db="EMBL/GenBank/DDBJ databases">
        <authorList>
            <person name="Varghese N."/>
        </authorList>
    </citation>
    <scope>NUCLEOTIDE SEQUENCE [LARGE SCALE GENOMIC DNA]</scope>
    <source>
        <strain evidence="3">DSM 21843</strain>
    </source>
</reference>
<protein>
    <submittedName>
        <fullName evidence="2">O-acetyl-ADP-ribose deacetylase (Regulator of RNase III), contains Macro domain</fullName>
    </submittedName>
</protein>
<gene>
    <name evidence="2" type="ORF">SAMN02910314_01117</name>
</gene>
<dbReference type="InterPro" id="IPR043472">
    <property type="entry name" value="Macro_dom-like"/>
</dbReference>
<organism evidence="2 3">
    <name type="scientific">Denitrobacterium detoxificans</name>
    <dbReference type="NCBI Taxonomy" id="79604"/>
    <lineage>
        <taxon>Bacteria</taxon>
        <taxon>Bacillati</taxon>
        <taxon>Actinomycetota</taxon>
        <taxon>Coriobacteriia</taxon>
        <taxon>Eggerthellales</taxon>
        <taxon>Eggerthellaceae</taxon>
        <taxon>Denitrobacterium</taxon>
    </lineage>
</organism>
<dbReference type="SUPFAM" id="SSF52949">
    <property type="entry name" value="Macro domain-like"/>
    <property type="match status" value="1"/>
</dbReference>
<dbReference type="Proteomes" id="UP000182975">
    <property type="component" value="Unassembled WGS sequence"/>
</dbReference>
<keyword evidence="3" id="KW-1185">Reference proteome</keyword>